<evidence type="ECO:0000313" key="2">
    <source>
        <dbReference type="EMBL" id="WGM08742.1"/>
    </source>
</evidence>
<evidence type="ECO:0000256" key="1">
    <source>
        <dbReference type="SAM" id="Phobius"/>
    </source>
</evidence>
<geneLocation type="plasmid" evidence="2 3">
    <name>paNv_CAN7</name>
</geneLocation>
<keyword evidence="1" id="KW-1133">Transmembrane helix</keyword>
<organism evidence="2 3">
    <name type="scientific">Arsenophonus nasoniae</name>
    <name type="common">son-killer infecting Nasonia vitripennis</name>
    <dbReference type="NCBI Taxonomy" id="638"/>
    <lineage>
        <taxon>Bacteria</taxon>
        <taxon>Pseudomonadati</taxon>
        <taxon>Pseudomonadota</taxon>
        <taxon>Gammaproteobacteria</taxon>
        <taxon>Enterobacterales</taxon>
        <taxon>Morganellaceae</taxon>
        <taxon>Arsenophonus</taxon>
    </lineage>
</organism>
<feature type="transmembrane region" description="Helical" evidence="1">
    <location>
        <begin position="15"/>
        <end position="37"/>
    </location>
</feature>
<keyword evidence="1" id="KW-0472">Membrane</keyword>
<reference evidence="2" key="1">
    <citation type="submission" date="2023-04" db="EMBL/GenBank/DDBJ databases">
        <title>Genome dynamics across the evolutionary transition to endosymbiosis.</title>
        <authorList>
            <person name="Siozios S."/>
            <person name="Nadal-Jimenez P."/>
            <person name="Azagi T."/>
            <person name="Sprong H."/>
            <person name="Frost C.L."/>
            <person name="Parratt S.R."/>
            <person name="Taylor G."/>
            <person name="Brettell L."/>
            <person name="Lew K.C."/>
            <person name="Croft L."/>
            <person name="King K.C."/>
            <person name="Brockhurst M.A."/>
            <person name="Hypsa V."/>
            <person name="Novakova E."/>
            <person name="Darby A.C."/>
            <person name="Hurst G.D.D."/>
        </authorList>
    </citation>
    <scope>NUCLEOTIDE SEQUENCE</scope>
    <source>
        <strain evidence="2">ANv_CAN</strain>
        <plasmid evidence="2">paNv_CAN7</plasmid>
    </source>
</reference>
<sequence length="244" mass="27923">MEFWNVFSSTVKDGFLYISVLSIAFYLIMLVFGLFSLKKASGRNNNKPSALYHFTSKSCLKKIVSCRIIRSTKYGVVFSTSNKRKSNRGRNCNPLKRKGVIIFLGESLNSFKSNYAASLLKLIFLYKIIETNTQEHITKSYGDLHLLEVEEINDYILLVRNSKIVPCNKKTHFIRKLKSLIKKYCNLAFSVMFLCAFLGVLGLLTDLALIKLIMGTICGLYFLIYISLFFISCFLAKMDKMVQL</sequence>
<proteinExistence type="predicted"/>
<keyword evidence="2" id="KW-0614">Plasmid</keyword>
<accession>A0ABY8NWQ7</accession>
<feature type="transmembrane region" description="Helical" evidence="1">
    <location>
        <begin position="184"/>
        <end position="204"/>
    </location>
</feature>
<feature type="transmembrane region" description="Helical" evidence="1">
    <location>
        <begin position="210"/>
        <end position="236"/>
    </location>
</feature>
<keyword evidence="1" id="KW-0812">Transmembrane</keyword>
<dbReference type="EMBL" id="CP123530">
    <property type="protein sequence ID" value="WGM08742.1"/>
    <property type="molecule type" value="Genomic_DNA"/>
</dbReference>
<keyword evidence="3" id="KW-1185">Reference proteome</keyword>
<name>A0ABY8NWQ7_9GAMM</name>
<dbReference type="Proteomes" id="UP001177592">
    <property type="component" value="Plasmid paNv_CAN7"/>
</dbReference>
<gene>
    <name evidence="2" type="ORF">QE258_25585</name>
</gene>
<evidence type="ECO:0000313" key="3">
    <source>
        <dbReference type="Proteomes" id="UP001177592"/>
    </source>
</evidence>
<protein>
    <submittedName>
        <fullName evidence="2">Uncharacterized protein</fullName>
    </submittedName>
</protein>
<dbReference type="RefSeq" id="WP_280632575.1">
    <property type="nucleotide sequence ID" value="NZ_CP123530.1"/>
</dbReference>